<sequence length="322" mass="35890">MNNQQFGLGCGNLFMGTKKARCESRAIIKEALENNISFFNTADFYHSGESELALGSVITSEKRENIFISDKFGALVEPNGRMYGLDVHPDRVKNYLAYSLKRMNLDYIDLYQPGRIDQAIPVEETVGGIAELVQAGYVKKIGLTQVDATTLRKAHSVHPISYIEVEYSLFNRSMEEEILPVAKELGIKVIGFGLLAHGLLGGKWTKRSLEQGVSPQNNYIELFQKGNIEKNIELVENVKRIADAKNITLPQLVHAWAVSKSDIMFPVIGVSKVSQLQDSIQANKIHLTPKELKQIEAAVPVDKIAGNSFPNMQFRNGKVIKK</sequence>
<dbReference type="Gene3D" id="3.20.20.100">
    <property type="entry name" value="NADP-dependent oxidoreductase domain"/>
    <property type="match status" value="1"/>
</dbReference>
<dbReference type="Proteomes" id="UP000288669">
    <property type="component" value="Unassembled WGS sequence"/>
</dbReference>
<feature type="domain" description="NADP-dependent oxidoreductase" evidence="2">
    <location>
        <begin position="7"/>
        <end position="298"/>
    </location>
</feature>
<proteinExistence type="predicted"/>
<dbReference type="EMBL" id="NGJZ01000003">
    <property type="protein sequence ID" value="RSU06436.1"/>
    <property type="molecule type" value="Genomic_DNA"/>
</dbReference>
<dbReference type="PANTHER" id="PTHR43625">
    <property type="entry name" value="AFLATOXIN B1 ALDEHYDE REDUCTASE"/>
    <property type="match status" value="1"/>
</dbReference>
<evidence type="ECO:0000256" key="1">
    <source>
        <dbReference type="ARBA" id="ARBA00023002"/>
    </source>
</evidence>
<dbReference type="PANTHER" id="PTHR43625:SF40">
    <property type="entry name" value="ALDO-KETO REDUCTASE YAKC [NADP(+)]"/>
    <property type="match status" value="1"/>
</dbReference>
<keyword evidence="4" id="KW-1185">Reference proteome</keyword>
<gene>
    <name evidence="3" type="ORF">CBF30_09280</name>
</gene>
<dbReference type="GO" id="GO:0016491">
    <property type="term" value="F:oxidoreductase activity"/>
    <property type="evidence" value="ECO:0007669"/>
    <property type="project" value="UniProtKB-KW"/>
</dbReference>
<protein>
    <submittedName>
        <fullName evidence="3">Aldo/keto reductase</fullName>
    </submittedName>
</protein>
<dbReference type="InterPro" id="IPR036812">
    <property type="entry name" value="NAD(P)_OxRdtase_dom_sf"/>
</dbReference>
<keyword evidence="1" id="KW-0560">Oxidoreductase</keyword>
<dbReference type="InterPro" id="IPR023210">
    <property type="entry name" value="NADP_OxRdtase_dom"/>
</dbReference>
<comment type="caution">
    <text evidence="3">The sequence shown here is derived from an EMBL/GenBank/DDBJ whole genome shotgun (WGS) entry which is preliminary data.</text>
</comment>
<dbReference type="OrthoDB" id="9773828at2"/>
<accession>A0A430AFD0</accession>
<reference evidence="3 4" key="1">
    <citation type="submission" date="2017-05" db="EMBL/GenBank/DDBJ databases">
        <title>Vagococcus spp. assemblies.</title>
        <authorList>
            <person name="Gulvik C.A."/>
        </authorList>
    </citation>
    <scope>NUCLEOTIDE SEQUENCE [LARGE SCALE GENOMIC DNA]</scope>
    <source>
        <strain evidence="3 4">DSM 24756</strain>
    </source>
</reference>
<dbReference type="RefSeq" id="WP_126825684.1">
    <property type="nucleotide sequence ID" value="NZ_JBHLWU010000001.1"/>
</dbReference>
<organism evidence="3 4">
    <name type="scientific">Vagococcus entomophilus</name>
    <dbReference type="NCBI Taxonomy" id="1160095"/>
    <lineage>
        <taxon>Bacteria</taxon>
        <taxon>Bacillati</taxon>
        <taxon>Bacillota</taxon>
        <taxon>Bacilli</taxon>
        <taxon>Lactobacillales</taxon>
        <taxon>Enterococcaceae</taxon>
        <taxon>Vagococcus</taxon>
    </lineage>
</organism>
<dbReference type="Pfam" id="PF00248">
    <property type="entry name" value="Aldo_ket_red"/>
    <property type="match status" value="1"/>
</dbReference>
<name>A0A430AFD0_9ENTE</name>
<dbReference type="InterPro" id="IPR050791">
    <property type="entry name" value="Aldo-Keto_reductase"/>
</dbReference>
<dbReference type="AlphaFoldDB" id="A0A430AFD0"/>
<dbReference type="SUPFAM" id="SSF51430">
    <property type="entry name" value="NAD(P)-linked oxidoreductase"/>
    <property type="match status" value="1"/>
</dbReference>
<evidence type="ECO:0000313" key="4">
    <source>
        <dbReference type="Proteomes" id="UP000288669"/>
    </source>
</evidence>
<evidence type="ECO:0000259" key="2">
    <source>
        <dbReference type="Pfam" id="PF00248"/>
    </source>
</evidence>
<dbReference type="GO" id="GO:0005737">
    <property type="term" value="C:cytoplasm"/>
    <property type="evidence" value="ECO:0007669"/>
    <property type="project" value="TreeGrafter"/>
</dbReference>
<evidence type="ECO:0000313" key="3">
    <source>
        <dbReference type="EMBL" id="RSU06436.1"/>
    </source>
</evidence>